<feature type="signal peptide" evidence="4">
    <location>
        <begin position="1"/>
        <end position="24"/>
    </location>
</feature>
<evidence type="ECO:0000313" key="5">
    <source>
        <dbReference type="EMBL" id="AHF45852.1"/>
    </source>
</evidence>
<dbReference type="SMR" id="A0A088BPC6"/>
<keyword evidence="4" id="KW-0732">Signal</keyword>
<name>A0A088BPC6_HETVE</name>
<dbReference type="AlphaFoldDB" id="A0A088BPC6"/>
<evidence type="ECO:0000256" key="2">
    <source>
        <dbReference type="ARBA" id="ARBA00022525"/>
    </source>
</evidence>
<dbReference type="Pfam" id="PF10530">
    <property type="entry name" value="Toxin_35"/>
    <property type="match status" value="1"/>
</dbReference>
<dbReference type="InterPro" id="IPR019553">
    <property type="entry name" value="Spider_toxin_CSTX_knottin"/>
</dbReference>
<reference evidence="5" key="1">
    <citation type="submission" date="2012-11" db="EMBL/GenBank/DDBJ databases">
        <authorList>
            <person name="Chen J."/>
            <person name="Li Q."/>
            <person name="He Y."/>
            <person name="Liang H."/>
        </authorList>
    </citation>
    <scope>NUCLEOTIDE SEQUENCE</scope>
</reference>
<dbReference type="EMBL" id="KC145704">
    <property type="protein sequence ID" value="AHF45852.1"/>
    <property type="molecule type" value="mRNA"/>
</dbReference>
<accession>A0A088BPC6</accession>
<keyword evidence="2" id="KW-0964">Secreted</keyword>
<evidence type="ECO:0000256" key="3">
    <source>
        <dbReference type="ARBA" id="ARBA00023157"/>
    </source>
</evidence>
<sequence length="78" mass="8927">MKPVVLCFAFAVIVSCFLAVDSQAQDQCIELEEPCVKSHDICCDDMKCKCYFPVVNGIKISKKCWCFEKDVIYEYADE</sequence>
<comment type="subcellular location">
    <subcellularLocation>
        <location evidence="1">Secreted</location>
    </subcellularLocation>
</comment>
<dbReference type="GO" id="GO:0005576">
    <property type="term" value="C:extracellular region"/>
    <property type="evidence" value="ECO:0007669"/>
    <property type="project" value="UniProtKB-SubCell"/>
</dbReference>
<dbReference type="PROSITE" id="PS51257">
    <property type="entry name" value="PROKAR_LIPOPROTEIN"/>
    <property type="match status" value="1"/>
</dbReference>
<keyword evidence="3" id="KW-1015">Disulfide bond</keyword>
<protein>
    <submittedName>
        <fullName evidence="5">Secretory peptide</fullName>
    </submittedName>
</protein>
<proteinExistence type="evidence at transcript level"/>
<dbReference type="GO" id="GO:0090729">
    <property type="term" value="F:toxin activity"/>
    <property type="evidence" value="ECO:0007669"/>
    <property type="project" value="InterPro"/>
</dbReference>
<evidence type="ECO:0000256" key="1">
    <source>
        <dbReference type="ARBA" id="ARBA00004613"/>
    </source>
</evidence>
<feature type="chain" id="PRO_5001836338" evidence="4">
    <location>
        <begin position="25"/>
        <end position="78"/>
    </location>
</feature>
<organism evidence="5">
    <name type="scientific">Heteropoda venatoria</name>
    <name type="common">Brown huntsman spider</name>
    <name type="synonym">Aranea venatoria</name>
    <dbReference type="NCBI Taxonomy" id="152925"/>
    <lineage>
        <taxon>Eukaryota</taxon>
        <taxon>Metazoa</taxon>
        <taxon>Ecdysozoa</taxon>
        <taxon>Arthropoda</taxon>
        <taxon>Chelicerata</taxon>
        <taxon>Arachnida</taxon>
        <taxon>Araneae</taxon>
        <taxon>Araneomorphae</taxon>
        <taxon>Entelegynae</taxon>
        <taxon>Dionycha</taxon>
        <taxon>Sparassidae</taxon>
        <taxon>Heteropoda</taxon>
    </lineage>
</organism>
<evidence type="ECO:0000256" key="4">
    <source>
        <dbReference type="SAM" id="SignalP"/>
    </source>
</evidence>